<protein>
    <recommendedName>
        <fullName evidence="5">Iron-sulfur cluster assembly protein</fullName>
    </recommendedName>
</protein>
<evidence type="ECO:0000256" key="5">
    <source>
        <dbReference type="RuleBase" id="RU362089"/>
    </source>
</evidence>
<comment type="subcellular location">
    <subcellularLocation>
        <location evidence="5">Mitochondrion matrix</location>
    </subcellularLocation>
</comment>
<accession>A0ABR1YG08</accession>
<keyword evidence="5" id="KW-0809">Transit peptide</keyword>
<keyword evidence="5" id="KW-0408">Iron</keyword>
<evidence type="ECO:0000256" key="1">
    <source>
        <dbReference type="ARBA" id="ARBA00005151"/>
    </source>
</evidence>
<evidence type="ECO:0000259" key="6">
    <source>
        <dbReference type="Pfam" id="PF01592"/>
    </source>
</evidence>
<dbReference type="NCBIfam" id="TIGR01999">
    <property type="entry name" value="iscU"/>
    <property type="match status" value="1"/>
</dbReference>
<dbReference type="PANTHER" id="PTHR10093">
    <property type="entry name" value="IRON-SULFUR CLUSTER ASSEMBLY ENZYME NIFU HOMOLOG"/>
    <property type="match status" value="1"/>
</dbReference>
<dbReference type="InterPro" id="IPR011339">
    <property type="entry name" value="ISCU"/>
</dbReference>
<feature type="domain" description="NIF system FeS cluster assembly NifU N-terminal" evidence="6">
    <location>
        <begin position="53"/>
        <end position="174"/>
    </location>
</feature>
<keyword evidence="8" id="KW-1185">Reference proteome</keyword>
<dbReference type="Gene3D" id="3.90.1010.10">
    <property type="match status" value="1"/>
</dbReference>
<evidence type="ECO:0000256" key="3">
    <source>
        <dbReference type="ARBA" id="ARBA00022714"/>
    </source>
</evidence>
<dbReference type="Pfam" id="PF01592">
    <property type="entry name" value="NifU_N"/>
    <property type="match status" value="1"/>
</dbReference>
<evidence type="ECO:0000313" key="8">
    <source>
        <dbReference type="Proteomes" id="UP001492380"/>
    </source>
</evidence>
<comment type="function">
    <text evidence="5">Scaffold protein for the de novo synthesis of iron-sulfur (Fe-S) clusters within mitochondria, which is required for maturation of both mitochondrial and cytoplasmic [2Fe-2S] and [4Fe-4S] proteins.</text>
</comment>
<comment type="caution">
    <text evidence="7">The sequence shown here is derived from an EMBL/GenBank/DDBJ whole genome shotgun (WGS) entry which is preliminary data.</text>
</comment>
<gene>
    <name evidence="7" type="ORF">HDK90DRAFT_419665</name>
</gene>
<organism evidence="7 8">
    <name type="scientific">Phyllosticta capitalensis</name>
    <dbReference type="NCBI Taxonomy" id="121624"/>
    <lineage>
        <taxon>Eukaryota</taxon>
        <taxon>Fungi</taxon>
        <taxon>Dikarya</taxon>
        <taxon>Ascomycota</taxon>
        <taxon>Pezizomycotina</taxon>
        <taxon>Dothideomycetes</taxon>
        <taxon>Dothideomycetes incertae sedis</taxon>
        <taxon>Botryosphaeriales</taxon>
        <taxon>Phyllostictaceae</taxon>
        <taxon>Phyllosticta</taxon>
    </lineage>
</organism>
<keyword evidence="3 5" id="KW-0001">2Fe-2S</keyword>
<dbReference type="SUPFAM" id="SSF82649">
    <property type="entry name" value="SufE/NifU"/>
    <property type="match status" value="1"/>
</dbReference>
<keyword evidence="5" id="KW-0496">Mitochondrion</keyword>
<evidence type="ECO:0000256" key="2">
    <source>
        <dbReference type="ARBA" id="ARBA00006420"/>
    </source>
</evidence>
<sequence>MFRRVVATAPAAAGKLVSSAAARPQIASPLRTALPATGAVIARRSYHEKDDTSALLDHYNRPRNVGSMAKNDADVGTGLVGAPACGDVMKLQIRVDPDSNTISDVKFKTFGCGSAIASSSYLTELVRGMTLEQAARIKNTEIAKELCLPPVKLHCSMLAEDAIKSAISNYYTKNPKARATDLGGTGAPLPKVEVETITEPSKAAAANA</sequence>
<dbReference type="EMBL" id="JBBWRZ010000010">
    <property type="protein sequence ID" value="KAK8227585.1"/>
    <property type="molecule type" value="Genomic_DNA"/>
</dbReference>
<reference evidence="7 8" key="1">
    <citation type="submission" date="2024-04" db="EMBL/GenBank/DDBJ databases">
        <title>Phyllosticta paracitricarpa is synonymous to the EU quarantine fungus P. citricarpa based on phylogenomic analyses.</title>
        <authorList>
            <consortium name="Lawrence Berkeley National Laboratory"/>
            <person name="Van Ingen-Buijs V.A."/>
            <person name="Van Westerhoven A.C."/>
            <person name="Haridas S."/>
            <person name="Skiadas P."/>
            <person name="Martin F."/>
            <person name="Groenewald J.Z."/>
            <person name="Crous P.W."/>
            <person name="Seidl M.F."/>
        </authorList>
    </citation>
    <scope>NUCLEOTIDE SEQUENCE [LARGE SCALE GENOMIC DNA]</scope>
    <source>
        <strain evidence="7 8">CBS 123374</strain>
    </source>
</reference>
<dbReference type="InterPro" id="IPR002871">
    <property type="entry name" value="NIF_FeS_clus_asmbl_NifU_N"/>
</dbReference>
<comment type="cofactor">
    <cofactor evidence="4 5">
        <name>[2Fe-2S] cluster</name>
        <dbReference type="ChEBI" id="CHEBI:190135"/>
    </cofactor>
</comment>
<evidence type="ECO:0000256" key="4">
    <source>
        <dbReference type="ARBA" id="ARBA00034078"/>
    </source>
</evidence>
<comment type="similarity">
    <text evidence="2 5">Belongs to the NifU family.</text>
</comment>
<keyword evidence="5" id="KW-0479">Metal-binding</keyword>
<dbReference type="CDD" id="cd06664">
    <property type="entry name" value="IscU_like"/>
    <property type="match status" value="1"/>
</dbReference>
<proteinExistence type="inferred from homology"/>
<comment type="pathway">
    <text evidence="1">Cofactor biosynthesis; iron-sulfur cluster biosynthesis.</text>
</comment>
<evidence type="ECO:0000313" key="7">
    <source>
        <dbReference type="EMBL" id="KAK8227585.1"/>
    </source>
</evidence>
<name>A0ABR1YG08_9PEZI</name>
<dbReference type="Proteomes" id="UP001492380">
    <property type="component" value="Unassembled WGS sequence"/>
</dbReference>
<keyword evidence="5" id="KW-0411">Iron-sulfur</keyword>